<keyword evidence="2" id="KW-1185">Reference proteome</keyword>
<dbReference type="AlphaFoldDB" id="A0A1Q9EY66"/>
<proteinExistence type="predicted"/>
<gene>
    <name evidence="1" type="ORF">AK812_SmicGene3789</name>
</gene>
<dbReference type="EMBL" id="LSRX01000045">
    <property type="protein sequence ID" value="OLQ12303.1"/>
    <property type="molecule type" value="Genomic_DNA"/>
</dbReference>
<evidence type="ECO:0000313" key="2">
    <source>
        <dbReference type="Proteomes" id="UP000186817"/>
    </source>
</evidence>
<evidence type="ECO:0000313" key="1">
    <source>
        <dbReference type="EMBL" id="OLQ12303.1"/>
    </source>
</evidence>
<protein>
    <recommendedName>
        <fullName evidence="3">Inosine/uridine-preferring nucleoside hydrolase domain-containing protein</fullName>
    </recommendedName>
</protein>
<reference evidence="1 2" key="1">
    <citation type="submission" date="2016-02" db="EMBL/GenBank/DDBJ databases">
        <title>Genome analysis of coral dinoflagellate symbionts highlights evolutionary adaptations to a symbiotic lifestyle.</title>
        <authorList>
            <person name="Aranda M."/>
            <person name="Li Y."/>
            <person name="Liew Y.J."/>
            <person name="Baumgarten S."/>
            <person name="Simakov O."/>
            <person name="Wilson M."/>
            <person name="Piel J."/>
            <person name="Ashoor H."/>
            <person name="Bougouffa S."/>
            <person name="Bajic V.B."/>
            <person name="Ryu T."/>
            <person name="Ravasi T."/>
            <person name="Bayer T."/>
            <person name="Micklem G."/>
            <person name="Kim H."/>
            <person name="Bhak J."/>
            <person name="Lajeunesse T.C."/>
            <person name="Voolstra C.R."/>
        </authorList>
    </citation>
    <scope>NUCLEOTIDE SEQUENCE [LARGE SCALE GENOMIC DNA]</scope>
    <source>
        <strain evidence="1 2">CCMP2467</strain>
    </source>
</reference>
<dbReference type="OrthoDB" id="5783963at2759"/>
<comment type="caution">
    <text evidence="1">The sequence shown here is derived from an EMBL/GenBank/DDBJ whole genome shotgun (WGS) entry which is preliminary data.</text>
</comment>
<name>A0A1Q9EY66_SYMMI</name>
<dbReference type="SUPFAM" id="SSF53590">
    <property type="entry name" value="Nucleoside hydrolase"/>
    <property type="match status" value="1"/>
</dbReference>
<evidence type="ECO:0008006" key="3">
    <source>
        <dbReference type="Google" id="ProtNLM"/>
    </source>
</evidence>
<accession>A0A1Q9EY66</accession>
<sequence>MHRQGYGLPPEHGVAAQIQEAKRMDAIVSVPRPKVIVDMDPGGDDIFALLCSLAKILRSRPCPDVPIGRGVPAEVGAEDNFRRSDGMGGLGDMLLQVEFAPVAEAQSSDDVDVLSREPEGTVTILGLGPLANLKARHWNRSTEDSCDAYLPCSFHRPLCWALRKGSDCKKPARRC</sequence>
<dbReference type="Proteomes" id="UP000186817">
    <property type="component" value="Unassembled WGS sequence"/>
</dbReference>
<organism evidence="1 2">
    <name type="scientific">Symbiodinium microadriaticum</name>
    <name type="common">Dinoflagellate</name>
    <name type="synonym">Zooxanthella microadriatica</name>
    <dbReference type="NCBI Taxonomy" id="2951"/>
    <lineage>
        <taxon>Eukaryota</taxon>
        <taxon>Sar</taxon>
        <taxon>Alveolata</taxon>
        <taxon>Dinophyceae</taxon>
        <taxon>Suessiales</taxon>
        <taxon>Symbiodiniaceae</taxon>
        <taxon>Symbiodinium</taxon>
    </lineage>
</organism>
<dbReference type="GO" id="GO:0016799">
    <property type="term" value="F:hydrolase activity, hydrolyzing N-glycosyl compounds"/>
    <property type="evidence" value="ECO:0007669"/>
    <property type="project" value="InterPro"/>
</dbReference>
<dbReference type="Gene3D" id="3.90.245.10">
    <property type="entry name" value="Ribonucleoside hydrolase-like"/>
    <property type="match status" value="1"/>
</dbReference>
<dbReference type="InterPro" id="IPR036452">
    <property type="entry name" value="Ribo_hydro-like"/>
</dbReference>